<accession>H1XTA9</accession>
<feature type="transmembrane region" description="Helical" evidence="1">
    <location>
        <begin position="35"/>
        <end position="56"/>
    </location>
</feature>
<evidence type="ECO:0000313" key="2">
    <source>
        <dbReference type="EMBL" id="EHO42676.1"/>
    </source>
</evidence>
<protein>
    <recommendedName>
        <fullName evidence="4">Lipoprotein</fullName>
    </recommendedName>
</protein>
<keyword evidence="1" id="KW-1133">Transmembrane helix</keyword>
<keyword evidence="3" id="KW-1185">Reference proteome</keyword>
<sequence precursor="true">MKTMAKILTTSILLFLLSGCMPGRAGMPIMWNGYFFQIIFGVMLLLFVIVLLKLIASGNKDTANGPTQKELQDISAKLDEIKKDLNEIKEWMRNK</sequence>
<reference evidence="2 3" key="1">
    <citation type="submission" date="2011-09" db="EMBL/GenBank/DDBJ databases">
        <title>The permanent draft genome of Caldithrix abyssi DSM 13497.</title>
        <authorList>
            <consortium name="US DOE Joint Genome Institute (JGI-PGF)"/>
            <person name="Lucas S."/>
            <person name="Han J."/>
            <person name="Lapidus A."/>
            <person name="Bruce D."/>
            <person name="Goodwin L."/>
            <person name="Pitluck S."/>
            <person name="Peters L."/>
            <person name="Kyrpides N."/>
            <person name="Mavromatis K."/>
            <person name="Ivanova N."/>
            <person name="Mikhailova N."/>
            <person name="Chertkov O."/>
            <person name="Detter J.C."/>
            <person name="Tapia R."/>
            <person name="Han C."/>
            <person name="Land M."/>
            <person name="Hauser L."/>
            <person name="Markowitz V."/>
            <person name="Cheng J.-F."/>
            <person name="Hugenholtz P."/>
            <person name="Woyke T."/>
            <person name="Wu D."/>
            <person name="Spring S."/>
            <person name="Brambilla E."/>
            <person name="Klenk H.-P."/>
            <person name="Eisen J.A."/>
        </authorList>
    </citation>
    <scope>NUCLEOTIDE SEQUENCE [LARGE SCALE GENOMIC DNA]</scope>
    <source>
        <strain evidence="2 3">DSM 13497</strain>
    </source>
</reference>
<dbReference type="PaxDb" id="880073-Calab_3070"/>
<dbReference type="Proteomes" id="UP000004671">
    <property type="component" value="Chromosome"/>
</dbReference>
<dbReference type="AlphaFoldDB" id="H1XTA9"/>
<dbReference type="RefSeq" id="WP_006930032.1">
    <property type="nucleotide sequence ID" value="NZ_CM001402.1"/>
</dbReference>
<evidence type="ECO:0008006" key="4">
    <source>
        <dbReference type="Google" id="ProtNLM"/>
    </source>
</evidence>
<proteinExistence type="predicted"/>
<keyword evidence="1" id="KW-0812">Transmembrane</keyword>
<name>H1XTA9_CALAY</name>
<evidence type="ECO:0000256" key="1">
    <source>
        <dbReference type="SAM" id="Phobius"/>
    </source>
</evidence>
<dbReference type="InParanoid" id="H1XTA9"/>
<dbReference type="EMBL" id="CM001402">
    <property type="protein sequence ID" value="EHO42676.1"/>
    <property type="molecule type" value="Genomic_DNA"/>
</dbReference>
<evidence type="ECO:0000313" key="3">
    <source>
        <dbReference type="Proteomes" id="UP000004671"/>
    </source>
</evidence>
<dbReference type="PROSITE" id="PS51257">
    <property type="entry name" value="PROKAR_LIPOPROTEIN"/>
    <property type="match status" value="1"/>
</dbReference>
<organism evidence="2 3">
    <name type="scientific">Caldithrix abyssi DSM 13497</name>
    <dbReference type="NCBI Taxonomy" id="880073"/>
    <lineage>
        <taxon>Bacteria</taxon>
        <taxon>Pseudomonadati</taxon>
        <taxon>Calditrichota</taxon>
        <taxon>Calditrichia</taxon>
        <taxon>Calditrichales</taxon>
        <taxon>Calditrichaceae</taxon>
        <taxon>Caldithrix</taxon>
    </lineage>
</organism>
<dbReference type="HOGENOM" id="CLU_2367542_0_0_0"/>
<gene>
    <name evidence="2" type="ORF">Calab_3070</name>
</gene>
<keyword evidence="1" id="KW-0472">Membrane</keyword>